<gene>
    <name evidence="1" type="ORF">BDR25DRAFT_311920</name>
</gene>
<sequence length="113" mass="12379">MAQKVYGTCIPALEEWVTNHAVNTKINPEAGIDTENQMSSVRSARVILVESLGSTWITQVRKAKNLYITHLQTEASYYEPGTPASALFEPGHFPDNLGPENAPDNSILSQLGH</sequence>
<name>A0ACB6R5Z1_9PLEO</name>
<dbReference type="EMBL" id="MU003499">
    <property type="protein sequence ID" value="KAF2473722.1"/>
    <property type="molecule type" value="Genomic_DNA"/>
</dbReference>
<protein>
    <submittedName>
        <fullName evidence="1">Uncharacterized protein</fullName>
    </submittedName>
</protein>
<organism evidence="1 2">
    <name type="scientific">Lindgomyces ingoldianus</name>
    <dbReference type="NCBI Taxonomy" id="673940"/>
    <lineage>
        <taxon>Eukaryota</taxon>
        <taxon>Fungi</taxon>
        <taxon>Dikarya</taxon>
        <taxon>Ascomycota</taxon>
        <taxon>Pezizomycotina</taxon>
        <taxon>Dothideomycetes</taxon>
        <taxon>Pleosporomycetidae</taxon>
        <taxon>Pleosporales</taxon>
        <taxon>Lindgomycetaceae</taxon>
        <taxon>Lindgomyces</taxon>
    </lineage>
</organism>
<comment type="caution">
    <text evidence="1">The sequence shown here is derived from an EMBL/GenBank/DDBJ whole genome shotgun (WGS) entry which is preliminary data.</text>
</comment>
<evidence type="ECO:0000313" key="2">
    <source>
        <dbReference type="Proteomes" id="UP000799755"/>
    </source>
</evidence>
<dbReference type="Proteomes" id="UP000799755">
    <property type="component" value="Unassembled WGS sequence"/>
</dbReference>
<proteinExistence type="predicted"/>
<keyword evidence="2" id="KW-1185">Reference proteome</keyword>
<reference evidence="1" key="1">
    <citation type="journal article" date="2020" name="Stud. Mycol.">
        <title>101 Dothideomycetes genomes: a test case for predicting lifestyles and emergence of pathogens.</title>
        <authorList>
            <person name="Haridas S."/>
            <person name="Albert R."/>
            <person name="Binder M."/>
            <person name="Bloem J."/>
            <person name="Labutti K."/>
            <person name="Salamov A."/>
            <person name="Andreopoulos B."/>
            <person name="Baker S."/>
            <person name="Barry K."/>
            <person name="Bills G."/>
            <person name="Bluhm B."/>
            <person name="Cannon C."/>
            <person name="Castanera R."/>
            <person name="Culley D."/>
            <person name="Daum C."/>
            <person name="Ezra D."/>
            <person name="Gonzalez J."/>
            <person name="Henrissat B."/>
            <person name="Kuo A."/>
            <person name="Liang C."/>
            <person name="Lipzen A."/>
            <person name="Lutzoni F."/>
            <person name="Magnuson J."/>
            <person name="Mondo S."/>
            <person name="Nolan M."/>
            <person name="Ohm R."/>
            <person name="Pangilinan J."/>
            <person name="Park H.-J."/>
            <person name="Ramirez L."/>
            <person name="Alfaro M."/>
            <person name="Sun H."/>
            <person name="Tritt A."/>
            <person name="Yoshinaga Y."/>
            <person name="Zwiers L.-H."/>
            <person name="Turgeon B."/>
            <person name="Goodwin S."/>
            <person name="Spatafora J."/>
            <person name="Crous P."/>
            <person name="Grigoriev I."/>
        </authorList>
    </citation>
    <scope>NUCLEOTIDE SEQUENCE</scope>
    <source>
        <strain evidence="1">ATCC 200398</strain>
    </source>
</reference>
<accession>A0ACB6R5Z1</accession>
<evidence type="ECO:0000313" key="1">
    <source>
        <dbReference type="EMBL" id="KAF2473722.1"/>
    </source>
</evidence>